<reference evidence="1 3" key="1">
    <citation type="journal article" date="2011" name="Nature">
        <title>The Medicago genome provides insight into the evolution of rhizobial symbioses.</title>
        <authorList>
            <person name="Young N.D."/>
            <person name="Debelle F."/>
            <person name="Oldroyd G.E."/>
            <person name="Geurts R."/>
            <person name="Cannon S.B."/>
            <person name="Udvardi M.K."/>
            <person name="Benedito V.A."/>
            <person name="Mayer K.F."/>
            <person name="Gouzy J."/>
            <person name="Schoof H."/>
            <person name="Van de Peer Y."/>
            <person name="Proost S."/>
            <person name="Cook D.R."/>
            <person name="Meyers B.C."/>
            <person name="Spannagl M."/>
            <person name="Cheung F."/>
            <person name="De Mita S."/>
            <person name="Krishnakumar V."/>
            <person name="Gundlach H."/>
            <person name="Zhou S."/>
            <person name="Mudge J."/>
            <person name="Bharti A.K."/>
            <person name="Murray J.D."/>
            <person name="Naoumkina M.A."/>
            <person name="Rosen B."/>
            <person name="Silverstein K.A."/>
            <person name="Tang H."/>
            <person name="Rombauts S."/>
            <person name="Zhao P.X."/>
            <person name="Zhou P."/>
            <person name="Barbe V."/>
            <person name="Bardou P."/>
            <person name="Bechner M."/>
            <person name="Bellec A."/>
            <person name="Berger A."/>
            <person name="Berges H."/>
            <person name="Bidwell S."/>
            <person name="Bisseling T."/>
            <person name="Choisne N."/>
            <person name="Couloux A."/>
            <person name="Denny R."/>
            <person name="Deshpande S."/>
            <person name="Dai X."/>
            <person name="Doyle J.J."/>
            <person name="Dudez A.M."/>
            <person name="Farmer A.D."/>
            <person name="Fouteau S."/>
            <person name="Franken C."/>
            <person name="Gibelin C."/>
            <person name="Gish J."/>
            <person name="Goldstein S."/>
            <person name="Gonzalez A.J."/>
            <person name="Green P.J."/>
            <person name="Hallab A."/>
            <person name="Hartog M."/>
            <person name="Hua A."/>
            <person name="Humphray S.J."/>
            <person name="Jeong D.H."/>
            <person name="Jing Y."/>
            <person name="Jocker A."/>
            <person name="Kenton S.M."/>
            <person name="Kim D.J."/>
            <person name="Klee K."/>
            <person name="Lai H."/>
            <person name="Lang C."/>
            <person name="Lin S."/>
            <person name="Macmil S.L."/>
            <person name="Magdelenat G."/>
            <person name="Matthews L."/>
            <person name="McCorrison J."/>
            <person name="Monaghan E.L."/>
            <person name="Mun J.H."/>
            <person name="Najar F.Z."/>
            <person name="Nicholson C."/>
            <person name="Noirot C."/>
            <person name="O'Bleness M."/>
            <person name="Paule C.R."/>
            <person name="Poulain J."/>
            <person name="Prion F."/>
            <person name="Qin B."/>
            <person name="Qu C."/>
            <person name="Retzel E.F."/>
            <person name="Riddle C."/>
            <person name="Sallet E."/>
            <person name="Samain S."/>
            <person name="Samson N."/>
            <person name="Sanders I."/>
            <person name="Saurat O."/>
            <person name="Scarpelli C."/>
            <person name="Schiex T."/>
            <person name="Segurens B."/>
            <person name="Severin A.J."/>
            <person name="Sherrier D.J."/>
            <person name="Shi R."/>
            <person name="Sims S."/>
            <person name="Singer S.R."/>
            <person name="Sinharoy S."/>
            <person name="Sterck L."/>
            <person name="Viollet A."/>
            <person name="Wang B.B."/>
            <person name="Wang K."/>
            <person name="Wang M."/>
            <person name="Wang X."/>
            <person name="Warfsmann J."/>
            <person name="Weissenbach J."/>
            <person name="White D.D."/>
            <person name="White J.D."/>
            <person name="Wiley G.B."/>
            <person name="Wincker P."/>
            <person name="Xing Y."/>
            <person name="Yang L."/>
            <person name="Yao Z."/>
            <person name="Ying F."/>
            <person name="Zhai J."/>
            <person name="Zhou L."/>
            <person name="Zuber A."/>
            <person name="Denarie J."/>
            <person name="Dixon R.A."/>
            <person name="May G.D."/>
            <person name="Schwartz D.C."/>
            <person name="Rogers J."/>
            <person name="Quetier F."/>
            <person name="Town C.D."/>
            <person name="Roe B.A."/>
        </authorList>
    </citation>
    <scope>NUCLEOTIDE SEQUENCE [LARGE SCALE GENOMIC DNA]</scope>
    <source>
        <strain evidence="1">A17</strain>
        <strain evidence="2 3">cv. Jemalong A17</strain>
    </source>
</reference>
<dbReference type="EMBL" id="CM001218">
    <property type="protein sequence ID" value="KEH38582.1"/>
    <property type="molecule type" value="Genomic_DNA"/>
</dbReference>
<accession>A0A072V9T6</accession>
<dbReference type="AlphaFoldDB" id="A0A072V9T6"/>
<dbReference type="EnsemblPlants" id="KEH38582">
    <property type="protein sequence ID" value="KEH38582"/>
    <property type="gene ID" value="MTR_2g073710"/>
</dbReference>
<evidence type="ECO:0000313" key="3">
    <source>
        <dbReference type="Proteomes" id="UP000002051"/>
    </source>
</evidence>
<name>A0A072V9T6_MEDTR</name>
<dbReference type="Proteomes" id="UP000002051">
    <property type="component" value="Chromosome 2"/>
</dbReference>
<protein>
    <recommendedName>
        <fullName evidence="4">Retrotransposon gag domain-containing protein</fullName>
    </recommendedName>
</protein>
<dbReference type="HOGENOM" id="CLU_1743237_0_0_1"/>
<organism evidence="1 3">
    <name type="scientific">Medicago truncatula</name>
    <name type="common">Barrel medic</name>
    <name type="synonym">Medicago tribuloides</name>
    <dbReference type="NCBI Taxonomy" id="3880"/>
    <lineage>
        <taxon>Eukaryota</taxon>
        <taxon>Viridiplantae</taxon>
        <taxon>Streptophyta</taxon>
        <taxon>Embryophyta</taxon>
        <taxon>Tracheophyta</taxon>
        <taxon>Spermatophyta</taxon>
        <taxon>Magnoliopsida</taxon>
        <taxon>eudicotyledons</taxon>
        <taxon>Gunneridae</taxon>
        <taxon>Pentapetalae</taxon>
        <taxon>rosids</taxon>
        <taxon>fabids</taxon>
        <taxon>Fabales</taxon>
        <taxon>Fabaceae</taxon>
        <taxon>Papilionoideae</taxon>
        <taxon>50 kb inversion clade</taxon>
        <taxon>NPAAA clade</taxon>
        <taxon>Hologalegina</taxon>
        <taxon>IRL clade</taxon>
        <taxon>Trifolieae</taxon>
        <taxon>Medicago</taxon>
    </lineage>
</organism>
<reference evidence="2" key="3">
    <citation type="submission" date="2015-04" db="UniProtKB">
        <authorList>
            <consortium name="EnsemblPlants"/>
        </authorList>
    </citation>
    <scope>IDENTIFICATION</scope>
    <source>
        <strain evidence="2">cv. Jemalong A17</strain>
    </source>
</reference>
<sequence>MFEVWQKFKDLLRQCPHHGIHVSVQMETFYNELVPSTRLMVDATSSGALLNKSYQKCYDLVESTVTNNYQFPNERMQALYKTTTYNRDIGYYLKKQLWLHKLTHMKLNLAKKQRSIMLQPQHPKLELPVLRCNFRKLSEDYPERPPPPFP</sequence>
<evidence type="ECO:0000313" key="1">
    <source>
        <dbReference type="EMBL" id="KEH38582.1"/>
    </source>
</evidence>
<evidence type="ECO:0000313" key="2">
    <source>
        <dbReference type="EnsemblPlants" id="KEH38582"/>
    </source>
</evidence>
<reference evidence="1 3" key="2">
    <citation type="journal article" date="2014" name="BMC Genomics">
        <title>An improved genome release (version Mt4.0) for the model legume Medicago truncatula.</title>
        <authorList>
            <person name="Tang H."/>
            <person name="Krishnakumar V."/>
            <person name="Bidwell S."/>
            <person name="Rosen B."/>
            <person name="Chan A."/>
            <person name="Zhou S."/>
            <person name="Gentzbittel L."/>
            <person name="Childs K.L."/>
            <person name="Yandell M."/>
            <person name="Gundlach H."/>
            <person name="Mayer K.F."/>
            <person name="Schwartz D.C."/>
            <person name="Town C.D."/>
        </authorList>
    </citation>
    <scope>GENOME REANNOTATION</scope>
    <source>
        <strain evidence="1">A17</strain>
        <strain evidence="2 3">cv. Jemalong A17</strain>
    </source>
</reference>
<keyword evidence="3" id="KW-1185">Reference proteome</keyword>
<gene>
    <name evidence="1" type="ordered locus">MTR_2g073710</name>
</gene>
<evidence type="ECO:0008006" key="4">
    <source>
        <dbReference type="Google" id="ProtNLM"/>
    </source>
</evidence>
<proteinExistence type="predicted"/>